<protein>
    <submittedName>
        <fullName evidence="1">Uncharacterized protein</fullName>
    </submittedName>
</protein>
<sequence length="57" mass="6401">MAPPARLEVSTVKNSQVLHPVFTSALARCGQRWCRPPSKHTVHLENYAWQGTSQSLK</sequence>
<feature type="non-terminal residue" evidence="1">
    <location>
        <position position="57"/>
    </location>
</feature>
<organism evidence="1 2">
    <name type="scientific">Schistosoma japonicum</name>
    <name type="common">Blood fluke</name>
    <dbReference type="NCBI Taxonomy" id="6182"/>
    <lineage>
        <taxon>Eukaryota</taxon>
        <taxon>Metazoa</taxon>
        <taxon>Spiralia</taxon>
        <taxon>Lophotrochozoa</taxon>
        <taxon>Platyhelminthes</taxon>
        <taxon>Trematoda</taxon>
        <taxon>Digenea</taxon>
        <taxon>Strigeidida</taxon>
        <taxon>Schistosomatoidea</taxon>
        <taxon>Schistosomatidae</taxon>
        <taxon>Schistosoma</taxon>
    </lineage>
</organism>
<comment type="caution">
    <text evidence="1">The sequence shown here is derived from an EMBL/GenBank/DDBJ whole genome shotgun (WGS) entry which is preliminary data.</text>
</comment>
<name>A0A4Z2CKH2_SCHJA</name>
<accession>A0A4Z2CKH2</accession>
<evidence type="ECO:0000313" key="1">
    <source>
        <dbReference type="EMBL" id="TNN04686.1"/>
    </source>
</evidence>
<proteinExistence type="predicted"/>
<keyword evidence="2" id="KW-1185">Reference proteome</keyword>
<reference evidence="1 2" key="1">
    <citation type="submission" date="2019-03" db="EMBL/GenBank/DDBJ databases">
        <title>An improved genome assembly of the fluke Schistosoma japonicum.</title>
        <authorList>
            <person name="Hu W."/>
            <person name="Luo F."/>
            <person name="Yin M."/>
            <person name="Mo X."/>
            <person name="Sun C."/>
            <person name="Wu Q."/>
            <person name="Zhu B."/>
            <person name="Xiang M."/>
            <person name="Wang J."/>
            <person name="Wang Y."/>
            <person name="Zhang T."/>
            <person name="Xu B."/>
            <person name="Zheng H."/>
            <person name="Feng Z."/>
        </authorList>
    </citation>
    <scope>NUCLEOTIDE SEQUENCE [LARGE SCALE GENOMIC DNA]</scope>
    <source>
        <strain evidence="1">HuSjv2</strain>
        <tissue evidence="1">Worms</tissue>
    </source>
</reference>
<dbReference type="Proteomes" id="UP000311919">
    <property type="component" value="Unassembled WGS sequence"/>
</dbReference>
<gene>
    <name evidence="1" type="ORF">EWB00_000521</name>
</gene>
<dbReference type="EMBL" id="SKCS01001150">
    <property type="protein sequence ID" value="TNN04686.1"/>
    <property type="molecule type" value="Genomic_DNA"/>
</dbReference>
<evidence type="ECO:0000313" key="2">
    <source>
        <dbReference type="Proteomes" id="UP000311919"/>
    </source>
</evidence>
<dbReference type="AlphaFoldDB" id="A0A4Z2CKH2"/>